<evidence type="ECO:0000313" key="2">
    <source>
        <dbReference type="EMBL" id="MBM7556508.1"/>
    </source>
</evidence>
<dbReference type="Proteomes" id="UP000774000">
    <property type="component" value="Unassembled WGS sequence"/>
</dbReference>
<name>A0A939BP93_9FIRM</name>
<keyword evidence="3" id="KW-1185">Reference proteome</keyword>
<evidence type="ECO:0000259" key="1">
    <source>
        <dbReference type="Pfam" id="PF00882"/>
    </source>
</evidence>
<dbReference type="RefSeq" id="WP_204701280.1">
    <property type="nucleotide sequence ID" value="NZ_JAFBDQ010000005.1"/>
</dbReference>
<feature type="domain" description="Phospholipase C/D" evidence="1">
    <location>
        <begin position="6"/>
        <end position="149"/>
    </location>
</feature>
<dbReference type="Pfam" id="PF00882">
    <property type="entry name" value="Zn_dep_PLPC"/>
    <property type="match status" value="1"/>
</dbReference>
<proteinExistence type="predicted"/>
<accession>A0A939BP93</accession>
<gene>
    <name evidence="2" type="ORF">JOC47_001351</name>
</gene>
<dbReference type="EMBL" id="JAFBDQ010000005">
    <property type="protein sequence ID" value="MBM7556508.1"/>
    <property type="molecule type" value="Genomic_DNA"/>
</dbReference>
<dbReference type="AlphaFoldDB" id="A0A939BP93"/>
<evidence type="ECO:0000313" key="3">
    <source>
        <dbReference type="Proteomes" id="UP000774000"/>
    </source>
</evidence>
<comment type="caution">
    <text evidence="2">The sequence shown here is derived from an EMBL/GenBank/DDBJ whole genome shotgun (WGS) entry which is preliminary data.</text>
</comment>
<protein>
    <recommendedName>
        <fullName evidence="1">Phospholipase C/D domain-containing protein</fullName>
    </recommendedName>
</protein>
<dbReference type="InterPro" id="IPR029002">
    <property type="entry name" value="PLPC/GPLD1"/>
</dbReference>
<organism evidence="2 3">
    <name type="scientific">Halanaerobacter jeridensis</name>
    <dbReference type="NCBI Taxonomy" id="706427"/>
    <lineage>
        <taxon>Bacteria</taxon>
        <taxon>Bacillati</taxon>
        <taxon>Bacillota</taxon>
        <taxon>Clostridia</taxon>
        <taxon>Halanaerobiales</taxon>
        <taxon>Halobacteroidaceae</taxon>
        <taxon>Halanaerobacter</taxon>
    </lineage>
</organism>
<reference evidence="2" key="1">
    <citation type="submission" date="2021-01" db="EMBL/GenBank/DDBJ databases">
        <title>Genomic Encyclopedia of Type Strains, Phase IV (KMG-IV): sequencing the most valuable type-strain genomes for metagenomic binning, comparative biology and taxonomic classification.</title>
        <authorList>
            <person name="Goeker M."/>
        </authorList>
    </citation>
    <scope>NUCLEOTIDE SEQUENCE</scope>
    <source>
        <strain evidence="2">DSM 23230</strain>
    </source>
</reference>
<sequence length="289" mass="34292">MPDFWTHILGGDLVTKEMKASEEQKYVEMIKKNQELFNLGCEGPDIFFYNDFWPWISEKRGAEIGDKLHQEQIKKLFATSLNFLKDNQDNQNFPQLFAYLSGFIVHYALDKRIHPFIYQETNNFPEHKNLEINIDTYLTNKYWNKLAHRMPPTPAIDAGHKLPKIVEEYYHYLLEKLNIKYKSDVINDSYQDFKRVFGLFYSRWRFKRYLFKAINPLLSFDLNTLIYPTRPDYKLLSSNDYNYVENLLLKGVGEAHNILKEVIKFINGDIGEEELKSTFPNINFDGVKI</sequence>